<dbReference type="Pfam" id="PF18198">
    <property type="entry name" value="AAA_lid_11"/>
    <property type="match status" value="1"/>
</dbReference>
<dbReference type="InterPro" id="IPR041658">
    <property type="entry name" value="AAA_lid_11"/>
</dbReference>
<protein>
    <recommendedName>
        <fullName evidence="4">Dynein heavy chain C-terminal domain-containing protein</fullName>
    </recommendedName>
</protein>
<dbReference type="EMBL" id="HBEG01037402">
    <property type="protein sequence ID" value="CAD8376460.1"/>
    <property type="molecule type" value="Transcribed_RNA"/>
</dbReference>
<dbReference type="Gene3D" id="3.10.490.20">
    <property type="match status" value="1"/>
</dbReference>
<name>A0A7S0FRH1_9DINO</name>
<gene>
    <name evidence="3" type="ORF">PBAH0796_LOCUS22823</name>
</gene>
<proteinExistence type="predicted"/>
<dbReference type="InterPro" id="IPR042219">
    <property type="entry name" value="AAA_lid_11_sf"/>
</dbReference>
<evidence type="ECO:0000259" key="2">
    <source>
        <dbReference type="Pfam" id="PF18199"/>
    </source>
</evidence>
<dbReference type="Gene3D" id="1.20.1270.280">
    <property type="match status" value="1"/>
</dbReference>
<dbReference type="InterPro" id="IPR026983">
    <property type="entry name" value="DHC"/>
</dbReference>
<dbReference type="GO" id="GO:0030286">
    <property type="term" value="C:dynein complex"/>
    <property type="evidence" value="ECO:0007669"/>
    <property type="project" value="InterPro"/>
</dbReference>
<dbReference type="PANTHER" id="PTHR46961:SF8">
    <property type="entry name" value="DYNEIN AXONEMAL HEAVY CHAIN 7"/>
    <property type="match status" value="1"/>
</dbReference>
<dbReference type="PANTHER" id="PTHR46961">
    <property type="entry name" value="DYNEIN HEAVY CHAIN 1, AXONEMAL-LIKE PROTEIN"/>
    <property type="match status" value="1"/>
</dbReference>
<feature type="domain" description="Dynein heavy chain C-terminal" evidence="2">
    <location>
        <begin position="145"/>
        <end position="434"/>
    </location>
</feature>
<dbReference type="FunFam" id="3.10.490.20:FF:000009">
    <property type="entry name" value="Dynein heavy chain 4"/>
    <property type="match status" value="1"/>
</dbReference>
<dbReference type="AlphaFoldDB" id="A0A7S0FRH1"/>
<dbReference type="GO" id="GO:0045505">
    <property type="term" value="F:dynein intermediate chain binding"/>
    <property type="evidence" value="ECO:0007669"/>
    <property type="project" value="InterPro"/>
</dbReference>
<evidence type="ECO:0008006" key="4">
    <source>
        <dbReference type="Google" id="ProtNLM"/>
    </source>
</evidence>
<dbReference type="GO" id="GO:0007018">
    <property type="term" value="P:microtubule-based movement"/>
    <property type="evidence" value="ECO:0007669"/>
    <property type="project" value="InterPro"/>
</dbReference>
<organism evidence="3">
    <name type="scientific">Pyrodinium bahamense</name>
    <dbReference type="NCBI Taxonomy" id="73915"/>
    <lineage>
        <taxon>Eukaryota</taxon>
        <taxon>Sar</taxon>
        <taxon>Alveolata</taxon>
        <taxon>Dinophyceae</taxon>
        <taxon>Gonyaulacales</taxon>
        <taxon>Pyrocystaceae</taxon>
        <taxon>Pyrodinium</taxon>
    </lineage>
</organism>
<reference evidence="3" key="1">
    <citation type="submission" date="2021-01" db="EMBL/GenBank/DDBJ databases">
        <authorList>
            <person name="Corre E."/>
            <person name="Pelletier E."/>
            <person name="Niang G."/>
            <person name="Scheremetjew M."/>
            <person name="Finn R."/>
            <person name="Kale V."/>
            <person name="Holt S."/>
            <person name="Cochrane G."/>
            <person name="Meng A."/>
            <person name="Brown T."/>
            <person name="Cohen L."/>
        </authorList>
    </citation>
    <scope>NUCLEOTIDE SEQUENCE</scope>
    <source>
        <strain evidence="3">Pbaha01</strain>
    </source>
</reference>
<accession>A0A7S0FRH1</accession>
<dbReference type="Gene3D" id="1.10.8.720">
    <property type="entry name" value="Region D6 of dynein motor"/>
    <property type="match status" value="1"/>
</dbReference>
<sequence>MYGFSEPDRDISRQQLRNFLDEFEGVPYAALNYMVAEANYGGRVTDGQDRRAIVEILKGFYTPQILDPEYKFSISGIYYSPEVGPLSSYMDFIKSLPISTTPEVFWLHNNASLTAAISEALYIMRTAVLMMGSFGAAAASADDDEDVGKQKTPEETYSEIATDLVGRTPDVFDLTVILRQYPVLYDQCLNTVLLMELGKFNKLQKKIKDTCVNLLKAVKGLVVFSPELEQVADGCLTNKTPGPWMGVSYPSLKPLLSYFDDFILRMKFMQKWIRDGIPFMFWFSAYFFQQAFLTGVLQNYARKDKIAIDRCMWNFEVLKAAFVPTEHPECGAYINGLFMDGARWDDDNMCVADSFPKVLWSEMAPVLLKPIEKSMDAHDMDKMYNAPIYKTSERKGVLSTSGHSSNFIMWLAIPHSCQGIHSENFWTKRGVALISQTDD</sequence>
<evidence type="ECO:0000313" key="3">
    <source>
        <dbReference type="EMBL" id="CAD8376460.1"/>
    </source>
</evidence>
<dbReference type="InterPro" id="IPR043160">
    <property type="entry name" value="Dynein_C_barrel"/>
</dbReference>
<dbReference type="InterPro" id="IPR041228">
    <property type="entry name" value="Dynein_C"/>
</dbReference>
<feature type="domain" description="Dynein heavy chain AAA lid" evidence="1">
    <location>
        <begin position="1"/>
        <end position="111"/>
    </location>
</feature>
<dbReference type="GO" id="GO:0051959">
    <property type="term" value="F:dynein light intermediate chain binding"/>
    <property type="evidence" value="ECO:0007669"/>
    <property type="project" value="InterPro"/>
</dbReference>
<evidence type="ECO:0000259" key="1">
    <source>
        <dbReference type="Pfam" id="PF18198"/>
    </source>
</evidence>
<dbReference type="Pfam" id="PF18199">
    <property type="entry name" value="Dynein_C"/>
    <property type="match status" value="1"/>
</dbReference>